<dbReference type="Proteomes" id="UP000008237">
    <property type="component" value="Unassembled WGS sequence"/>
</dbReference>
<keyword evidence="4" id="KW-0862">Zinc</keyword>
<evidence type="ECO:0000256" key="2">
    <source>
        <dbReference type="ARBA" id="ARBA00022679"/>
    </source>
</evidence>
<dbReference type="InterPro" id="IPR036589">
    <property type="entry name" value="HCY_dom_sf"/>
</dbReference>
<dbReference type="SUPFAM" id="SSF82282">
    <property type="entry name" value="Homocysteine S-methyltransferase"/>
    <property type="match status" value="1"/>
</dbReference>
<dbReference type="InterPro" id="IPR051486">
    <property type="entry name" value="Hcy_S-methyltransferase"/>
</dbReference>
<dbReference type="PANTHER" id="PTHR46015">
    <property type="entry name" value="ZGC:172121"/>
    <property type="match status" value="1"/>
</dbReference>
<evidence type="ECO:0000256" key="4">
    <source>
        <dbReference type="ARBA" id="ARBA00022833"/>
    </source>
</evidence>
<sequence length="346" mass="39155">MNQLLVLDGDFEAQLLRRSKHANEVGKSFMLQVITSEPYSVLQTHMDFLRAGAQLIRTNTHRISTGSIGTHMNLDSTEVKPMVDMAVNLAKKAIMKYLHEVHDQKTSVEQYNFSSRPILAGCCGSYNATLFDNVFDTWKLTESLSLNYLSWFHQQRMQVLLNANVDLLTFESIPTLREVDAIITVLKLHPTARALITFLCTENGKLLDGSNFADVAVHCYNSLTNQIFAIGTEANNAIADWTLQVMKNINYNREDKIPFVLYVSQSQLHTMWGEDKFSLSQQHNYVQDWLDAGICCIGGGSNTVAQDIRMICKEVNNYCIYTNRAFASDKGSCPVYTRIQKNLSRL</sequence>
<keyword evidence="3" id="KW-0479">Metal-binding</keyword>
<evidence type="ECO:0000256" key="1">
    <source>
        <dbReference type="ARBA" id="ARBA00022603"/>
    </source>
</evidence>
<dbReference type="PROSITE" id="PS50970">
    <property type="entry name" value="HCY"/>
    <property type="match status" value="1"/>
</dbReference>
<reference evidence="8 9" key="1">
    <citation type="journal article" date="2010" name="Science">
        <title>Genomic comparison of the ants Camponotus floridanus and Harpegnathos saltator.</title>
        <authorList>
            <person name="Bonasio R."/>
            <person name="Zhang G."/>
            <person name="Ye C."/>
            <person name="Mutti N.S."/>
            <person name="Fang X."/>
            <person name="Qin N."/>
            <person name="Donahue G."/>
            <person name="Yang P."/>
            <person name="Li Q."/>
            <person name="Li C."/>
            <person name="Zhang P."/>
            <person name="Huang Z."/>
            <person name="Berger S.L."/>
            <person name="Reinberg D."/>
            <person name="Wang J."/>
            <person name="Liebig J."/>
        </authorList>
    </citation>
    <scope>NUCLEOTIDE SEQUENCE [LARGE SCALE GENOMIC DNA]</scope>
    <source>
        <strain evidence="8 9">R22 G/1</strain>
    </source>
</reference>
<dbReference type="GO" id="GO:0033528">
    <property type="term" value="P:S-methylmethionine cycle"/>
    <property type="evidence" value="ECO:0007669"/>
    <property type="project" value="TreeGrafter"/>
</dbReference>
<dbReference type="GO" id="GO:0046872">
    <property type="term" value="F:metal ion binding"/>
    <property type="evidence" value="ECO:0007669"/>
    <property type="project" value="UniProtKB-KW"/>
</dbReference>
<dbReference type="PhylomeDB" id="E2C779"/>
<evidence type="ECO:0000313" key="9">
    <source>
        <dbReference type="Proteomes" id="UP000008237"/>
    </source>
</evidence>
<evidence type="ECO:0000256" key="3">
    <source>
        <dbReference type="ARBA" id="ARBA00022723"/>
    </source>
</evidence>
<dbReference type="GO" id="GO:0032259">
    <property type="term" value="P:methylation"/>
    <property type="evidence" value="ECO:0007669"/>
    <property type="project" value="UniProtKB-KW"/>
</dbReference>
<dbReference type="InterPro" id="IPR003726">
    <property type="entry name" value="HCY_dom"/>
</dbReference>
<proteinExistence type="predicted"/>
<dbReference type="Pfam" id="PF02574">
    <property type="entry name" value="S-methyl_trans"/>
    <property type="match status" value="1"/>
</dbReference>
<accession>E2C779</accession>
<evidence type="ECO:0000313" key="8">
    <source>
        <dbReference type="EMBL" id="EFN76192.1"/>
    </source>
</evidence>
<dbReference type="OrthoDB" id="261426at2759"/>
<keyword evidence="1 8" id="KW-0489">Methyltransferase</keyword>
<feature type="domain" description="Hcy-binding" evidence="7">
    <location>
        <begin position="1"/>
        <end position="315"/>
    </location>
</feature>
<dbReference type="STRING" id="610380.E2C779"/>
<name>E2C779_HARSA</name>
<dbReference type="GO" id="GO:0008898">
    <property type="term" value="F:S-adenosylmethionine-homocysteine S-methyltransferase activity"/>
    <property type="evidence" value="ECO:0007669"/>
    <property type="project" value="TreeGrafter"/>
</dbReference>
<evidence type="ECO:0000256" key="5">
    <source>
        <dbReference type="ARBA" id="ARBA00034478"/>
    </source>
</evidence>
<organism evidence="9">
    <name type="scientific">Harpegnathos saltator</name>
    <name type="common">Jerdon's jumping ant</name>
    <dbReference type="NCBI Taxonomy" id="610380"/>
    <lineage>
        <taxon>Eukaryota</taxon>
        <taxon>Metazoa</taxon>
        <taxon>Ecdysozoa</taxon>
        <taxon>Arthropoda</taxon>
        <taxon>Hexapoda</taxon>
        <taxon>Insecta</taxon>
        <taxon>Pterygota</taxon>
        <taxon>Neoptera</taxon>
        <taxon>Endopterygota</taxon>
        <taxon>Hymenoptera</taxon>
        <taxon>Apocrita</taxon>
        <taxon>Aculeata</taxon>
        <taxon>Formicoidea</taxon>
        <taxon>Formicidae</taxon>
        <taxon>Ponerinae</taxon>
        <taxon>Ponerini</taxon>
        <taxon>Harpegnathos</taxon>
    </lineage>
</organism>
<keyword evidence="2 8" id="KW-0808">Transferase</keyword>
<dbReference type="AlphaFoldDB" id="E2C779"/>
<keyword evidence="9" id="KW-1185">Reference proteome</keyword>
<evidence type="ECO:0000256" key="6">
    <source>
        <dbReference type="PROSITE-ProRule" id="PRU00333"/>
    </source>
</evidence>
<comment type="pathway">
    <text evidence="5">Amino-acid biosynthesis; L-methionine biosynthesis via de novo pathway.</text>
</comment>
<dbReference type="PANTHER" id="PTHR46015:SF1">
    <property type="entry name" value="HOMOCYSTEINE S-METHYLTRANSFERASE-LIKE ISOFORM 1"/>
    <property type="match status" value="1"/>
</dbReference>
<dbReference type="KEGG" id="hst:105190725"/>
<evidence type="ECO:0000259" key="7">
    <source>
        <dbReference type="PROSITE" id="PS50970"/>
    </source>
</evidence>
<protein>
    <submittedName>
        <fullName evidence="8">Homocysteine S-methyltransferase</fullName>
    </submittedName>
</protein>
<gene>
    <name evidence="8" type="ORF">EAI_05587</name>
</gene>
<comment type="caution">
    <text evidence="6">Lacks conserved residue(s) required for the propagation of feature annotation.</text>
</comment>
<dbReference type="EMBL" id="GL453340">
    <property type="protein sequence ID" value="EFN76192.1"/>
    <property type="molecule type" value="Genomic_DNA"/>
</dbReference>
<dbReference type="Gene3D" id="3.20.20.330">
    <property type="entry name" value="Homocysteine-binding-like domain"/>
    <property type="match status" value="1"/>
</dbReference>
<dbReference type="GO" id="GO:0009086">
    <property type="term" value="P:methionine biosynthetic process"/>
    <property type="evidence" value="ECO:0007669"/>
    <property type="project" value="TreeGrafter"/>
</dbReference>
<dbReference type="InParanoid" id="E2C779"/>